<reference evidence="2" key="1">
    <citation type="submission" date="2018-05" db="EMBL/GenBank/DDBJ databases">
        <authorList>
            <person name="Lanie J.A."/>
            <person name="Ng W.-L."/>
            <person name="Kazmierczak K.M."/>
            <person name="Andrzejewski T.M."/>
            <person name="Davidsen T.M."/>
            <person name="Wayne K.J."/>
            <person name="Tettelin H."/>
            <person name="Glass J.I."/>
            <person name="Rusch D."/>
            <person name="Podicherti R."/>
            <person name="Tsui H.-C.T."/>
            <person name="Winkler M.E."/>
        </authorList>
    </citation>
    <scope>NUCLEOTIDE SEQUENCE</scope>
</reference>
<dbReference type="EMBL" id="UINC01002599">
    <property type="protein sequence ID" value="SUZ98378.1"/>
    <property type="molecule type" value="Genomic_DNA"/>
</dbReference>
<name>A0A381S4X9_9ZZZZ</name>
<evidence type="ECO:0000313" key="2">
    <source>
        <dbReference type="EMBL" id="SUZ98378.1"/>
    </source>
</evidence>
<dbReference type="AlphaFoldDB" id="A0A381S4X9"/>
<keyword evidence="1" id="KW-0472">Membrane</keyword>
<sequence>MKLQKLFPLLTVVFFLSTCILLYLLYFSVPQTLPISQSAQIEITVPEQTVISPENPQISEEEIQRLLDIENEQKELVLLFERVSADLKEATGSKQILNQLSLGRFILRDFEKRFLNNKLFRKAGGFLSFMREKTKSYLSSGKLAVNPAGIKKKDLLNFRRELTSWLLTRSNEEIEAVARFLSFFYAETLYDIPMTMLASRLTPELEEINFSTPVLLQKVLTTASRDVNGEMNEKKPTDVAEYSMAQQFFFRRGPKISAKAVVFLKAYLSYTDL</sequence>
<organism evidence="2">
    <name type="scientific">marine metagenome</name>
    <dbReference type="NCBI Taxonomy" id="408172"/>
    <lineage>
        <taxon>unclassified sequences</taxon>
        <taxon>metagenomes</taxon>
        <taxon>ecological metagenomes</taxon>
    </lineage>
</organism>
<keyword evidence="1" id="KW-1133">Transmembrane helix</keyword>
<gene>
    <name evidence="2" type="ORF">METZ01_LOCUS51232</name>
</gene>
<protein>
    <submittedName>
        <fullName evidence="2">Uncharacterized protein</fullName>
    </submittedName>
</protein>
<feature type="transmembrane region" description="Helical" evidence="1">
    <location>
        <begin position="7"/>
        <end position="29"/>
    </location>
</feature>
<evidence type="ECO:0000256" key="1">
    <source>
        <dbReference type="SAM" id="Phobius"/>
    </source>
</evidence>
<accession>A0A381S4X9</accession>
<proteinExistence type="predicted"/>
<keyword evidence="1" id="KW-0812">Transmembrane</keyword>